<feature type="transmembrane region" description="Helical" evidence="1">
    <location>
        <begin position="41"/>
        <end position="61"/>
    </location>
</feature>
<dbReference type="RefSeq" id="WP_015259266.1">
    <property type="nucleotide sequence ID" value="NC_019902.2"/>
</dbReference>
<reference evidence="2" key="1">
    <citation type="submission" date="2015-12" db="EMBL/GenBank/DDBJ databases">
        <authorList>
            <person name="Tikhonova T.V."/>
            <person name="Pavlov A.R."/>
            <person name="Beletsky A.V."/>
            <person name="Mardanov A.V."/>
            <person name="Sorokin D.Y."/>
            <person name="Ravin N.V."/>
            <person name="Popov V.O."/>
        </authorList>
    </citation>
    <scope>NUCLEOTIDE SEQUENCE</scope>
    <source>
        <strain evidence="2">DSM 14787</strain>
    </source>
</reference>
<keyword evidence="1" id="KW-0812">Transmembrane</keyword>
<gene>
    <name evidence="2" type="ordered locus">TVNIR_2507</name>
</gene>
<dbReference type="KEGG" id="tni:TVNIR_2507"/>
<accession>L0DYV9</accession>
<evidence type="ECO:0000313" key="2">
    <source>
        <dbReference type="EMBL" id="AGA34150.1"/>
    </source>
</evidence>
<dbReference type="Proteomes" id="UP000010809">
    <property type="component" value="Chromosome"/>
</dbReference>
<feature type="transmembrane region" description="Helical" evidence="1">
    <location>
        <begin position="151"/>
        <end position="169"/>
    </location>
</feature>
<dbReference type="EMBL" id="CP003989">
    <property type="protein sequence ID" value="AGA34150.1"/>
    <property type="molecule type" value="Genomic_DNA"/>
</dbReference>
<dbReference type="HOGENOM" id="CLU_1529448_0_0_6"/>
<evidence type="ECO:0008006" key="4">
    <source>
        <dbReference type="Google" id="ProtNLM"/>
    </source>
</evidence>
<keyword evidence="1" id="KW-0472">Membrane</keyword>
<evidence type="ECO:0000313" key="3">
    <source>
        <dbReference type="Proteomes" id="UP000010809"/>
    </source>
</evidence>
<dbReference type="AlphaFoldDB" id="L0DYV9"/>
<dbReference type="PATRIC" id="fig|1255043.3.peg.2530"/>
<proteinExistence type="predicted"/>
<keyword evidence="1" id="KW-1133">Transmembrane helix</keyword>
<feature type="transmembrane region" description="Helical" evidence="1">
    <location>
        <begin position="73"/>
        <end position="92"/>
    </location>
</feature>
<dbReference type="STRING" id="1255043.TVNIR_2507"/>
<protein>
    <recommendedName>
        <fullName evidence="4">Yip1 domain-containing protein</fullName>
    </recommendedName>
</protein>
<organism evidence="2 3">
    <name type="scientific">Thioalkalivibrio nitratireducens (strain DSM 14787 / UNIQEM 213 / ALEN2)</name>
    <dbReference type="NCBI Taxonomy" id="1255043"/>
    <lineage>
        <taxon>Bacteria</taxon>
        <taxon>Pseudomonadati</taxon>
        <taxon>Pseudomonadota</taxon>
        <taxon>Gammaproteobacteria</taxon>
        <taxon>Chromatiales</taxon>
        <taxon>Ectothiorhodospiraceae</taxon>
        <taxon>Thioalkalivibrio</taxon>
    </lineage>
</organism>
<name>L0DYV9_THIND</name>
<sequence>MTETAFRPSASAGEAWRLLLAFVTRPRSTLRSLDDGLGQLLAGWLLLFGIVLVNVLVGLLVGRDDAAGRLLEAVRTAVLVALLVPSVFWLLLRGLTPWHGGWQRLHVAVILAMLPLALGSVPVLGLVAAGAMFALLLLIPLDVAQQPPLRAVVLWLLMLGGLVAVALAYNRIAGAF</sequence>
<feature type="transmembrane region" description="Helical" evidence="1">
    <location>
        <begin position="112"/>
        <end position="139"/>
    </location>
</feature>
<keyword evidence="3" id="KW-1185">Reference proteome</keyword>
<evidence type="ECO:0000256" key="1">
    <source>
        <dbReference type="SAM" id="Phobius"/>
    </source>
</evidence>